<dbReference type="SUPFAM" id="SSF161098">
    <property type="entry name" value="MetI-like"/>
    <property type="match status" value="1"/>
</dbReference>
<comment type="caution">
    <text evidence="9">Lacks conserved residue(s) required for the propagation of feature annotation.</text>
</comment>
<evidence type="ECO:0000256" key="2">
    <source>
        <dbReference type="ARBA" id="ARBA00010072"/>
    </source>
</evidence>
<gene>
    <name evidence="11" type="ORF">H9723_05000</name>
</gene>
<keyword evidence="4" id="KW-1003">Cell membrane</keyword>
<dbReference type="AlphaFoldDB" id="A0A9D2G9A6"/>
<dbReference type="CDD" id="cd06261">
    <property type="entry name" value="TM_PBP2"/>
    <property type="match status" value="1"/>
</dbReference>
<dbReference type="PANTHER" id="PTHR30614">
    <property type="entry name" value="MEMBRANE COMPONENT OF AMINO ACID ABC TRANSPORTER"/>
    <property type="match status" value="1"/>
</dbReference>
<evidence type="ECO:0000256" key="7">
    <source>
        <dbReference type="ARBA" id="ARBA00022989"/>
    </source>
</evidence>
<feature type="domain" description="ABC transmembrane type-1" evidence="10">
    <location>
        <begin position="6"/>
        <end position="142"/>
    </location>
</feature>
<name>A0A9D2G9A6_9FIRM</name>
<keyword evidence="5 9" id="KW-0812">Transmembrane</keyword>
<comment type="subcellular location">
    <subcellularLocation>
        <location evidence="1 9">Cell membrane</location>
        <topology evidence="1 9">Multi-pass membrane protein</topology>
    </subcellularLocation>
</comment>
<dbReference type="PROSITE" id="PS50928">
    <property type="entry name" value="ABC_TM1"/>
    <property type="match status" value="1"/>
</dbReference>
<dbReference type="InterPro" id="IPR035906">
    <property type="entry name" value="MetI-like_sf"/>
</dbReference>
<dbReference type="GO" id="GO:0043190">
    <property type="term" value="C:ATP-binding cassette (ABC) transporter complex"/>
    <property type="evidence" value="ECO:0007669"/>
    <property type="project" value="InterPro"/>
</dbReference>
<dbReference type="InterPro" id="IPR043429">
    <property type="entry name" value="ArtM/GltK/GlnP/TcyL/YhdX-like"/>
</dbReference>
<feature type="transmembrane region" description="Helical" evidence="9">
    <location>
        <begin position="6"/>
        <end position="27"/>
    </location>
</feature>
<feature type="non-terminal residue" evidence="11">
    <location>
        <position position="142"/>
    </location>
</feature>
<dbReference type="Proteomes" id="UP000824116">
    <property type="component" value="Unassembled WGS sequence"/>
</dbReference>
<dbReference type="NCBIfam" id="TIGR01726">
    <property type="entry name" value="HEQRo_perm_3TM"/>
    <property type="match status" value="1"/>
</dbReference>
<keyword evidence="6" id="KW-0029">Amino-acid transport</keyword>
<evidence type="ECO:0000256" key="9">
    <source>
        <dbReference type="RuleBase" id="RU363032"/>
    </source>
</evidence>
<protein>
    <submittedName>
        <fullName evidence="11">ABC transporter permease subunit</fullName>
    </submittedName>
</protein>
<evidence type="ECO:0000256" key="1">
    <source>
        <dbReference type="ARBA" id="ARBA00004651"/>
    </source>
</evidence>
<dbReference type="PANTHER" id="PTHR30614:SF20">
    <property type="entry name" value="GLUTAMINE TRANSPORT SYSTEM PERMEASE PROTEIN GLNP"/>
    <property type="match status" value="1"/>
</dbReference>
<keyword evidence="8 9" id="KW-0472">Membrane</keyword>
<evidence type="ECO:0000256" key="3">
    <source>
        <dbReference type="ARBA" id="ARBA00022448"/>
    </source>
</evidence>
<keyword evidence="7 9" id="KW-1133">Transmembrane helix</keyword>
<keyword evidence="3 9" id="KW-0813">Transport</keyword>
<evidence type="ECO:0000256" key="4">
    <source>
        <dbReference type="ARBA" id="ARBA00022475"/>
    </source>
</evidence>
<evidence type="ECO:0000256" key="5">
    <source>
        <dbReference type="ARBA" id="ARBA00022692"/>
    </source>
</evidence>
<sequence length="142" mass="15475">MFIQGTILTLYIAIIGTILGFILGYVVGLIQDIRIRKEDNIVKAAVFKLVKAICRIYVEIFRGTPMIVQAMIVYYGLRQSGVELSSVAAGVLVTVLNTGAYMAETVRAGINSIDTGQREGALAMGMSPLKTMLFIVLPQAFR</sequence>
<comment type="caution">
    <text evidence="11">The sequence shown here is derived from an EMBL/GenBank/DDBJ whole genome shotgun (WGS) entry which is preliminary data.</text>
</comment>
<dbReference type="GO" id="GO:0022857">
    <property type="term" value="F:transmembrane transporter activity"/>
    <property type="evidence" value="ECO:0007669"/>
    <property type="project" value="InterPro"/>
</dbReference>
<dbReference type="EMBL" id="DXAY01000118">
    <property type="protein sequence ID" value="HIZ74590.1"/>
    <property type="molecule type" value="Genomic_DNA"/>
</dbReference>
<reference evidence="11" key="2">
    <citation type="submission" date="2021-04" db="EMBL/GenBank/DDBJ databases">
        <authorList>
            <person name="Gilroy R."/>
        </authorList>
    </citation>
    <scope>NUCLEOTIDE SEQUENCE</scope>
    <source>
        <strain evidence="11">CHK196-3914</strain>
    </source>
</reference>
<evidence type="ECO:0000313" key="11">
    <source>
        <dbReference type="EMBL" id="HIZ74590.1"/>
    </source>
</evidence>
<evidence type="ECO:0000256" key="8">
    <source>
        <dbReference type="ARBA" id="ARBA00023136"/>
    </source>
</evidence>
<reference evidence="11" key="1">
    <citation type="journal article" date="2021" name="PeerJ">
        <title>Extensive microbial diversity within the chicken gut microbiome revealed by metagenomics and culture.</title>
        <authorList>
            <person name="Gilroy R."/>
            <person name="Ravi A."/>
            <person name="Getino M."/>
            <person name="Pursley I."/>
            <person name="Horton D.L."/>
            <person name="Alikhan N.F."/>
            <person name="Baker D."/>
            <person name="Gharbi K."/>
            <person name="Hall N."/>
            <person name="Watson M."/>
            <person name="Adriaenssens E.M."/>
            <person name="Foster-Nyarko E."/>
            <person name="Jarju S."/>
            <person name="Secka A."/>
            <person name="Antonio M."/>
            <person name="Oren A."/>
            <person name="Chaudhuri R.R."/>
            <person name="La Ragione R."/>
            <person name="Hildebrand F."/>
            <person name="Pallen M.J."/>
        </authorList>
    </citation>
    <scope>NUCLEOTIDE SEQUENCE</scope>
    <source>
        <strain evidence="11">CHK196-3914</strain>
    </source>
</reference>
<organism evidence="11 12">
    <name type="scientific">Candidatus Mediterraneibacter stercoravium</name>
    <dbReference type="NCBI Taxonomy" id="2838685"/>
    <lineage>
        <taxon>Bacteria</taxon>
        <taxon>Bacillati</taxon>
        <taxon>Bacillota</taxon>
        <taxon>Clostridia</taxon>
        <taxon>Lachnospirales</taxon>
        <taxon>Lachnospiraceae</taxon>
        <taxon>Mediterraneibacter</taxon>
    </lineage>
</organism>
<accession>A0A9D2G9A6</accession>
<dbReference type="GO" id="GO:0006865">
    <property type="term" value="P:amino acid transport"/>
    <property type="evidence" value="ECO:0007669"/>
    <property type="project" value="UniProtKB-KW"/>
</dbReference>
<comment type="similarity">
    <text evidence="2">Belongs to the binding-protein-dependent transport system permease family. HisMQ subfamily.</text>
</comment>
<evidence type="ECO:0000256" key="6">
    <source>
        <dbReference type="ARBA" id="ARBA00022970"/>
    </source>
</evidence>
<dbReference type="InterPro" id="IPR010065">
    <property type="entry name" value="AA_ABC_transptr_permease_3TM"/>
</dbReference>
<dbReference type="InterPro" id="IPR000515">
    <property type="entry name" value="MetI-like"/>
</dbReference>
<evidence type="ECO:0000259" key="10">
    <source>
        <dbReference type="PROSITE" id="PS50928"/>
    </source>
</evidence>
<dbReference type="Pfam" id="PF00528">
    <property type="entry name" value="BPD_transp_1"/>
    <property type="match status" value="1"/>
</dbReference>
<dbReference type="Gene3D" id="1.10.3720.10">
    <property type="entry name" value="MetI-like"/>
    <property type="match status" value="1"/>
</dbReference>
<evidence type="ECO:0000313" key="12">
    <source>
        <dbReference type="Proteomes" id="UP000824116"/>
    </source>
</evidence>
<proteinExistence type="inferred from homology"/>